<name>A0A183FFW0_HELPZ</name>
<dbReference type="WBParaSite" id="HPBE_0000546101-mRNA-1">
    <property type="protein sequence ID" value="HPBE_0000546101-mRNA-1"/>
    <property type="gene ID" value="HPBE_0000546101"/>
</dbReference>
<evidence type="ECO:0000313" key="1">
    <source>
        <dbReference type="EMBL" id="VDO64649.1"/>
    </source>
</evidence>
<protein>
    <submittedName>
        <fullName evidence="3">Os08g0535700 protein</fullName>
    </submittedName>
</protein>
<organism evidence="2 3">
    <name type="scientific">Heligmosomoides polygyrus</name>
    <name type="common">Parasitic roundworm</name>
    <dbReference type="NCBI Taxonomy" id="6339"/>
    <lineage>
        <taxon>Eukaryota</taxon>
        <taxon>Metazoa</taxon>
        <taxon>Ecdysozoa</taxon>
        <taxon>Nematoda</taxon>
        <taxon>Chromadorea</taxon>
        <taxon>Rhabditida</taxon>
        <taxon>Rhabditina</taxon>
        <taxon>Rhabditomorpha</taxon>
        <taxon>Strongyloidea</taxon>
        <taxon>Heligmosomidae</taxon>
        <taxon>Heligmosomoides</taxon>
    </lineage>
</organism>
<evidence type="ECO:0000313" key="2">
    <source>
        <dbReference type="Proteomes" id="UP000050761"/>
    </source>
</evidence>
<keyword evidence="2" id="KW-1185">Reference proteome</keyword>
<dbReference type="AlphaFoldDB" id="A0A183FFW0"/>
<dbReference type="EMBL" id="UZAH01025475">
    <property type="protein sequence ID" value="VDO64649.1"/>
    <property type="molecule type" value="Genomic_DNA"/>
</dbReference>
<proteinExistence type="predicted"/>
<reference evidence="3" key="2">
    <citation type="submission" date="2019-09" db="UniProtKB">
        <authorList>
            <consortium name="WormBaseParasite"/>
        </authorList>
    </citation>
    <scope>IDENTIFICATION</scope>
</reference>
<sequence>MSSTMVPFSPSSRFRGALHLLDSAAPAIVPPSTPPPARSACVAQQHAAALAEDGAGQSAALSSAGRQLVRVVRSDVETSVDEHQIPRSGCERDETQHVQRVFGGEQLAVIVVVVESGTTPIRPRSF</sequence>
<reference evidence="1 2" key="1">
    <citation type="submission" date="2018-11" db="EMBL/GenBank/DDBJ databases">
        <authorList>
            <consortium name="Pathogen Informatics"/>
        </authorList>
    </citation>
    <scope>NUCLEOTIDE SEQUENCE [LARGE SCALE GENOMIC DNA]</scope>
</reference>
<dbReference type="Proteomes" id="UP000050761">
    <property type="component" value="Unassembled WGS sequence"/>
</dbReference>
<evidence type="ECO:0000313" key="3">
    <source>
        <dbReference type="WBParaSite" id="HPBE_0000546101-mRNA-1"/>
    </source>
</evidence>
<accession>A0A3P7XFY6</accession>
<accession>A0A183FFW0</accession>
<gene>
    <name evidence="1" type="ORF">HPBE_LOCUS5462</name>
</gene>